<keyword evidence="3 9" id="KW-1003">Cell membrane</keyword>
<keyword evidence="5 9" id="KW-0812">Transmembrane</keyword>
<dbReference type="PANTHER" id="PTHR38686:SF1">
    <property type="entry name" value="APOLIPOPROTEIN N-ACYLTRANSFERASE"/>
    <property type="match status" value="1"/>
</dbReference>
<dbReference type="NCBIfam" id="TIGR00546">
    <property type="entry name" value="lnt"/>
    <property type="match status" value="1"/>
</dbReference>
<gene>
    <name evidence="9" type="primary">lnt</name>
    <name evidence="11" type="ORF">FHT02_001297</name>
</gene>
<evidence type="ECO:0000313" key="11">
    <source>
        <dbReference type="EMBL" id="MBB5710069.1"/>
    </source>
</evidence>
<feature type="transmembrane region" description="Helical" evidence="9">
    <location>
        <begin position="489"/>
        <end position="508"/>
    </location>
</feature>
<keyword evidence="7 9" id="KW-0472">Membrane</keyword>
<dbReference type="CDD" id="cd07571">
    <property type="entry name" value="ALP_N-acyl_transferase"/>
    <property type="match status" value="1"/>
</dbReference>
<evidence type="ECO:0000256" key="1">
    <source>
        <dbReference type="ARBA" id="ARBA00004651"/>
    </source>
</evidence>
<reference evidence="11 12" key="1">
    <citation type="submission" date="2020-08" db="EMBL/GenBank/DDBJ databases">
        <title>Genomic Encyclopedia of Type Strains, Phase IV (KMG-IV): sequencing the most valuable type-strain genomes for metagenomic binning, comparative biology and taxonomic classification.</title>
        <authorList>
            <person name="Goeker M."/>
        </authorList>
    </citation>
    <scope>NUCLEOTIDE SEQUENCE [LARGE SCALE GENOMIC DNA]</scope>
    <source>
        <strain evidence="11 12">DSM 26736</strain>
    </source>
</reference>
<dbReference type="InterPro" id="IPR004563">
    <property type="entry name" value="Apolipo_AcylTrfase"/>
</dbReference>
<keyword evidence="6 9" id="KW-1133">Transmembrane helix</keyword>
<dbReference type="PANTHER" id="PTHR38686">
    <property type="entry name" value="APOLIPOPROTEIN N-ACYLTRANSFERASE"/>
    <property type="match status" value="1"/>
</dbReference>
<dbReference type="GO" id="GO:0042158">
    <property type="term" value="P:lipoprotein biosynthetic process"/>
    <property type="evidence" value="ECO:0007669"/>
    <property type="project" value="UniProtKB-UniRule"/>
</dbReference>
<evidence type="ECO:0000256" key="8">
    <source>
        <dbReference type="ARBA" id="ARBA00023315"/>
    </source>
</evidence>
<dbReference type="HAMAP" id="MF_01148">
    <property type="entry name" value="Lnt"/>
    <property type="match status" value="1"/>
</dbReference>
<dbReference type="GO" id="GO:0005886">
    <property type="term" value="C:plasma membrane"/>
    <property type="evidence" value="ECO:0007669"/>
    <property type="project" value="UniProtKB-SubCell"/>
</dbReference>
<evidence type="ECO:0000256" key="7">
    <source>
        <dbReference type="ARBA" id="ARBA00023136"/>
    </source>
</evidence>
<comment type="catalytic activity">
    <reaction evidence="9">
        <text>N-terminal S-1,2-diacyl-sn-glyceryl-L-cysteinyl-[lipoprotein] + a glycerophospholipid = N-acyl-S-1,2-diacyl-sn-glyceryl-L-cysteinyl-[lipoprotein] + a 2-acyl-sn-glycero-3-phospholipid + H(+)</text>
        <dbReference type="Rhea" id="RHEA:48228"/>
        <dbReference type="Rhea" id="RHEA-COMP:14681"/>
        <dbReference type="Rhea" id="RHEA-COMP:14684"/>
        <dbReference type="ChEBI" id="CHEBI:15378"/>
        <dbReference type="ChEBI" id="CHEBI:136912"/>
        <dbReference type="ChEBI" id="CHEBI:140656"/>
        <dbReference type="ChEBI" id="CHEBI:140657"/>
        <dbReference type="ChEBI" id="CHEBI:140660"/>
        <dbReference type="EC" id="2.3.1.269"/>
    </reaction>
</comment>
<feature type="transmembrane region" description="Helical" evidence="9">
    <location>
        <begin position="81"/>
        <end position="100"/>
    </location>
</feature>
<dbReference type="PROSITE" id="PS51257">
    <property type="entry name" value="PROKAR_LIPOPROTEIN"/>
    <property type="match status" value="1"/>
</dbReference>
<dbReference type="EC" id="2.3.1.269" evidence="9"/>
<dbReference type="EMBL" id="JACIJF010000003">
    <property type="protein sequence ID" value="MBB5710069.1"/>
    <property type="molecule type" value="Genomic_DNA"/>
</dbReference>
<dbReference type="PROSITE" id="PS50263">
    <property type="entry name" value="CN_HYDROLASE"/>
    <property type="match status" value="1"/>
</dbReference>
<keyword evidence="4 9" id="KW-0808">Transferase</keyword>
<dbReference type="InterPro" id="IPR036526">
    <property type="entry name" value="C-N_Hydrolase_sf"/>
</dbReference>
<comment type="similarity">
    <text evidence="2 9">Belongs to the CN hydrolase family. Apolipoprotein N-acyltransferase subfamily.</text>
</comment>
<dbReference type="Proteomes" id="UP000527143">
    <property type="component" value="Unassembled WGS sequence"/>
</dbReference>
<feature type="transmembrane region" description="Helical" evidence="9">
    <location>
        <begin position="190"/>
        <end position="210"/>
    </location>
</feature>
<evidence type="ECO:0000256" key="6">
    <source>
        <dbReference type="ARBA" id="ARBA00022989"/>
    </source>
</evidence>
<accession>A0A840YDJ4</accession>
<dbReference type="UniPathway" id="UPA00666"/>
<dbReference type="InterPro" id="IPR045378">
    <property type="entry name" value="LNT_N"/>
</dbReference>
<evidence type="ECO:0000313" key="12">
    <source>
        <dbReference type="Proteomes" id="UP000527143"/>
    </source>
</evidence>
<dbReference type="RefSeq" id="WP_184085683.1">
    <property type="nucleotide sequence ID" value="NZ_JACIJF010000003.1"/>
</dbReference>
<comment type="subcellular location">
    <subcellularLocation>
        <location evidence="1 9">Cell membrane</location>
        <topology evidence="1 9">Multi-pass membrane protein</topology>
    </subcellularLocation>
</comment>
<dbReference type="AlphaFoldDB" id="A0A840YDJ4"/>
<comment type="caution">
    <text evidence="11">The sequence shown here is derived from an EMBL/GenBank/DDBJ whole genome shotgun (WGS) entry which is preliminary data.</text>
</comment>
<feature type="transmembrane region" description="Helical" evidence="9">
    <location>
        <begin position="121"/>
        <end position="142"/>
    </location>
</feature>
<keyword evidence="12" id="KW-1185">Reference proteome</keyword>
<evidence type="ECO:0000256" key="4">
    <source>
        <dbReference type="ARBA" id="ARBA00022679"/>
    </source>
</evidence>
<keyword evidence="11" id="KW-0449">Lipoprotein</keyword>
<proteinExistence type="inferred from homology"/>
<name>A0A840YDJ4_9SPHN</name>
<dbReference type="GO" id="GO:0016410">
    <property type="term" value="F:N-acyltransferase activity"/>
    <property type="evidence" value="ECO:0007669"/>
    <property type="project" value="UniProtKB-UniRule"/>
</dbReference>
<sequence>MLRRPLLAALALGLLSPTGFAPLNLWFVTLACLAVLLWLVHEAPTLKSALLRGWVFGIGHFTIGNNWIQHAFDYQDRMPPVLGYFAVLALALYLAVYPALAMGLAWRFSRSVAPGDGRPDLGFVLAAAAAWIVSEWLRGTLFTGYPWNPLAVLWLPTPVAQTAAWIGTYALSGIAVLAAGTLLLGATRRFVPLTVTAAAFVACFLLPASAPRPAAGAPHVRVVQPNLGQENVDDPDYPERAIEQLMQGSGQPGAVPRLVVWPEGMVNHYVEDDYPDPRFYRRGDPRWVRGKIAAILGPRDVALISGNALFFDSTGKLTGAGNSVWPLEPSGMLGQRYDKAHLVPYGEYLPMRGLLEPLGLSRLVMGDVDFVPGPGAATLNVPGFGKVGVQVCYEIVFSGQVVDRKNRPDLLFNPSNDAWFGTWGPPEHLAQARLRAIEEGLPVLRSTPTGISAVIDARGKVLGSVPASQQGAIEMPLPRPLPPTLFSRVGNWMVLLVAGVLLLLAVAIRRRAS</sequence>
<organism evidence="11 12">
    <name type="scientific">Sphingomonas xinjiangensis</name>
    <dbReference type="NCBI Taxonomy" id="643568"/>
    <lineage>
        <taxon>Bacteria</taxon>
        <taxon>Pseudomonadati</taxon>
        <taxon>Pseudomonadota</taxon>
        <taxon>Alphaproteobacteria</taxon>
        <taxon>Sphingomonadales</taxon>
        <taxon>Sphingomonadaceae</taxon>
        <taxon>Sphingomonas</taxon>
    </lineage>
</organism>
<comment type="function">
    <text evidence="9">Catalyzes the phospholipid dependent N-acylation of the N-terminal cysteine of apolipoprotein, the last step in lipoprotein maturation.</text>
</comment>
<evidence type="ECO:0000256" key="9">
    <source>
        <dbReference type="HAMAP-Rule" id="MF_01148"/>
    </source>
</evidence>
<feature type="transmembrane region" description="Helical" evidence="9">
    <location>
        <begin position="20"/>
        <end position="40"/>
    </location>
</feature>
<dbReference type="Pfam" id="PF00795">
    <property type="entry name" value="CN_hydrolase"/>
    <property type="match status" value="1"/>
</dbReference>
<feature type="transmembrane region" description="Helical" evidence="9">
    <location>
        <begin position="49"/>
        <end position="69"/>
    </location>
</feature>
<comment type="pathway">
    <text evidence="9">Protein modification; lipoprotein biosynthesis (N-acyl transfer).</text>
</comment>
<feature type="transmembrane region" description="Helical" evidence="9">
    <location>
        <begin position="162"/>
        <end position="183"/>
    </location>
</feature>
<evidence type="ECO:0000256" key="5">
    <source>
        <dbReference type="ARBA" id="ARBA00022692"/>
    </source>
</evidence>
<dbReference type="SUPFAM" id="SSF56317">
    <property type="entry name" value="Carbon-nitrogen hydrolase"/>
    <property type="match status" value="1"/>
</dbReference>
<keyword evidence="8 9" id="KW-0012">Acyltransferase</keyword>
<evidence type="ECO:0000256" key="2">
    <source>
        <dbReference type="ARBA" id="ARBA00010065"/>
    </source>
</evidence>
<feature type="domain" description="CN hydrolase" evidence="10">
    <location>
        <begin position="223"/>
        <end position="479"/>
    </location>
</feature>
<dbReference type="InterPro" id="IPR003010">
    <property type="entry name" value="C-N_Hydrolase"/>
</dbReference>
<evidence type="ECO:0000256" key="3">
    <source>
        <dbReference type="ARBA" id="ARBA00022475"/>
    </source>
</evidence>
<dbReference type="Pfam" id="PF20154">
    <property type="entry name" value="LNT_N"/>
    <property type="match status" value="1"/>
</dbReference>
<protein>
    <recommendedName>
        <fullName evidence="9">Apolipoprotein N-acyltransferase</fullName>
        <shortName evidence="9">ALP N-acyltransferase</shortName>
        <ecNumber evidence="9">2.3.1.269</ecNumber>
    </recommendedName>
</protein>
<dbReference type="Gene3D" id="3.60.110.10">
    <property type="entry name" value="Carbon-nitrogen hydrolase"/>
    <property type="match status" value="1"/>
</dbReference>
<evidence type="ECO:0000259" key="10">
    <source>
        <dbReference type="PROSITE" id="PS50263"/>
    </source>
</evidence>